<protein>
    <submittedName>
        <fullName evidence="1">Uncharacterized protein</fullName>
    </submittedName>
</protein>
<accession>A0A0E9U051</accession>
<dbReference type="EMBL" id="GBXM01050007">
    <property type="protein sequence ID" value="JAH58570.1"/>
    <property type="molecule type" value="Transcribed_RNA"/>
</dbReference>
<reference evidence="1" key="2">
    <citation type="journal article" date="2015" name="Fish Shellfish Immunol.">
        <title>Early steps in the European eel (Anguilla anguilla)-Vibrio vulnificus interaction in the gills: Role of the RtxA13 toxin.</title>
        <authorList>
            <person name="Callol A."/>
            <person name="Pajuelo D."/>
            <person name="Ebbesson L."/>
            <person name="Teles M."/>
            <person name="MacKenzie S."/>
            <person name="Amaro C."/>
        </authorList>
    </citation>
    <scope>NUCLEOTIDE SEQUENCE</scope>
</reference>
<proteinExistence type="predicted"/>
<evidence type="ECO:0000313" key="1">
    <source>
        <dbReference type="EMBL" id="JAH58570.1"/>
    </source>
</evidence>
<organism evidence="1">
    <name type="scientific">Anguilla anguilla</name>
    <name type="common">European freshwater eel</name>
    <name type="synonym">Muraena anguilla</name>
    <dbReference type="NCBI Taxonomy" id="7936"/>
    <lineage>
        <taxon>Eukaryota</taxon>
        <taxon>Metazoa</taxon>
        <taxon>Chordata</taxon>
        <taxon>Craniata</taxon>
        <taxon>Vertebrata</taxon>
        <taxon>Euteleostomi</taxon>
        <taxon>Actinopterygii</taxon>
        <taxon>Neopterygii</taxon>
        <taxon>Teleostei</taxon>
        <taxon>Anguilliformes</taxon>
        <taxon>Anguillidae</taxon>
        <taxon>Anguilla</taxon>
    </lineage>
</organism>
<sequence length="40" mass="4732">MDHHAVHFANKHVRQSIGELILHIATFQMYFAHCIQMEIL</sequence>
<reference evidence="1" key="1">
    <citation type="submission" date="2014-11" db="EMBL/GenBank/DDBJ databases">
        <authorList>
            <person name="Amaro Gonzalez C."/>
        </authorList>
    </citation>
    <scope>NUCLEOTIDE SEQUENCE</scope>
</reference>
<name>A0A0E9U051_ANGAN</name>
<dbReference type="AlphaFoldDB" id="A0A0E9U051"/>